<dbReference type="AlphaFoldDB" id="A0A918GD55"/>
<dbReference type="RefSeq" id="WP_190153922.1">
    <property type="nucleotide sequence ID" value="NZ_BMTL01000049.1"/>
</dbReference>
<gene>
    <name evidence="1" type="ORF">GCM10010269_76570</name>
</gene>
<protein>
    <recommendedName>
        <fullName evidence="3">Transposase</fullName>
    </recommendedName>
</protein>
<accession>A0A918GD55</accession>
<organism evidence="1 2">
    <name type="scientific">Streptomyces humidus</name>
    <dbReference type="NCBI Taxonomy" id="52259"/>
    <lineage>
        <taxon>Bacteria</taxon>
        <taxon>Bacillati</taxon>
        <taxon>Actinomycetota</taxon>
        <taxon>Actinomycetes</taxon>
        <taxon>Kitasatosporales</taxon>
        <taxon>Streptomycetaceae</taxon>
        <taxon>Streptomyces</taxon>
    </lineage>
</organism>
<comment type="caution">
    <text evidence="1">The sequence shown here is derived from an EMBL/GenBank/DDBJ whole genome shotgun (WGS) entry which is preliminary data.</text>
</comment>
<name>A0A918GD55_9ACTN</name>
<evidence type="ECO:0008006" key="3">
    <source>
        <dbReference type="Google" id="ProtNLM"/>
    </source>
</evidence>
<sequence>MRIHRRRQENGKRQARETVYVVTSLDTHQATPADLGGYVRGHWGIENSSHHVRDVVFAEDASTVHTGSAPRAMAALRNLAIGRLRLLGADNIAKTTRAIRDAPEHALWTWGITDSPLLPGP</sequence>
<proteinExistence type="predicted"/>
<reference evidence="1" key="1">
    <citation type="journal article" date="2014" name="Int. J. Syst. Evol. Microbiol.">
        <title>Complete genome sequence of Corynebacterium casei LMG S-19264T (=DSM 44701T), isolated from a smear-ripened cheese.</title>
        <authorList>
            <consortium name="US DOE Joint Genome Institute (JGI-PGF)"/>
            <person name="Walter F."/>
            <person name="Albersmeier A."/>
            <person name="Kalinowski J."/>
            <person name="Ruckert C."/>
        </authorList>
    </citation>
    <scope>NUCLEOTIDE SEQUENCE</scope>
    <source>
        <strain evidence="1">JCM 4386</strain>
    </source>
</reference>
<dbReference type="EMBL" id="BMTL01000049">
    <property type="protein sequence ID" value="GGS26637.1"/>
    <property type="molecule type" value="Genomic_DNA"/>
</dbReference>
<dbReference type="Proteomes" id="UP000606194">
    <property type="component" value="Unassembled WGS sequence"/>
</dbReference>
<evidence type="ECO:0000313" key="1">
    <source>
        <dbReference type="EMBL" id="GGS26637.1"/>
    </source>
</evidence>
<reference evidence="1" key="2">
    <citation type="submission" date="2020-09" db="EMBL/GenBank/DDBJ databases">
        <authorList>
            <person name="Sun Q."/>
            <person name="Ohkuma M."/>
        </authorList>
    </citation>
    <scope>NUCLEOTIDE SEQUENCE</scope>
    <source>
        <strain evidence="1">JCM 4386</strain>
    </source>
</reference>
<evidence type="ECO:0000313" key="2">
    <source>
        <dbReference type="Proteomes" id="UP000606194"/>
    </source>
</evidence>
<keyword evidence="2" id="KW-1185">Reference proteome</keyword>